<feature type="domain" description="Mediator complex subunit 15 KIX" evidence="4">
    <location>
        <begin position="230"/>
        <end position="309"/>
    </location>
</feature>
<protein>
    <recommendedName>
        <fullName evidence="4">Mediator complex subunit 15 KIX domain-containing protein</fullName>
    </recommendedName>
</protein>
<comment type="caution">
    <text evidence="5">The sequence shown here is derived from an EMBL/GenBank/DDBJ whole genome shotgun (WGS) entry which is preliminary data.</text>
</comment>
<dbReference type="OrthoDB" id="1083693at2759"/>
<accession>A0A565ARF2</accession>
<dbReference type="GO" id="GO:0031490">
    <property type="term" value="F:chromatin DNA binding"/>
    <property type="evidence" value="ECO:0007669"/>
    <property type="project" value="InterPro"/>
</dbReference>
<keyword evidence="2" id="KW-0539">Nucleus</keyword>
<organism evidence="5 6">
    <name type="scientific">Arabis nemorensis</name>
    <dbReference type="NCBI Taxonomy" id="586526"/>
    <lineage>
        <taxon>Eukaryota</taxon>
        <taxon>Viridiplantae</taxon>
        <taxon>Streptophyta</taxon>
        <taxon>Embryophyta</taxon>
        <taxon>Tracheophyta</taxon>
        <taxon>Spermatophyta</taxon>
        <taxon>Magnoliopsida</taxon>
        <taxon>eudicotyledons</taxon>
        <taxon>Gunneridae</taxon>
        <taxon>Pentapetalae</taxon>
        <taxon>rosids</taxon>
        <taxon>malvids</taxon>
        <taxon>Brassicales</taxon>
        <taxon>Brassicaceae</taxon>
        <taxon>Arabideae</taxon>
        <taxon>Arabis</taxon>
    </lineage>
</organism>
<dbReference type="AlphaFoldDB" id="A0A565ARF2"/>
<dbReference type="InterPro" id="IPR044661">
    <property type="entry name" value="MED15a/b/c-like"/>
</dbReference>
<evidence type="ECO:0000256" key="1">
    <source>
        <dbReference type="ARBA" id="ARBA00004123"/>
    </source>
</evidence>
<feature type="region of interest" description="Disordered" evidence="3">
    <location>
        <begin position="303"/>
        <end position="326"/>
    </location>
</feature>
<evidence type="ECO:0000256" key="2">
    <source>
        <dbReference type="ARBA" id="ARBA00023242"/>
    </source>
</evidence>
<evidence type="ECO:0000313" key="5">
    <source>
        <dbReference type="EMBL" id="VVA91473.1"/>
    </source>
</evidence>
<dbReference type="GO" id="GO:0003713">
    <property type="term" value="F:transcription coactivator activity"/>
    <property type="evidence" value="ECO:0007669"/>
    <property type="project" value="InterPro"/>
</dbReference>
<proteinExistence type="predicted"/>
<dbReference type="InterPro" id="IPR036529">
    <property type="entry name" value="KIX_dom_sf"/>
</dbReference>
<feature type="domain" description="Mediator complex subunit 15 KIX" evidence="4">
    <location>
        <begin position="119"/>
        <end position="188"/>
    </location>
</feature>
<dbReference type="Proteomes" id="UP000489600">
    <property type="component" value="Unassembled WGS sequence"/>
</dbReference>
<evidence type="ECO:0000259" key="4">
    <source>
        <dbReference type="Pfam" id="PF16987"/>
    </source>
</evidence>
<dbReference type="Gene3D" id="1.10.246.20">
    <property type="entry name" value="Coactivator CBP, KIX domain"/>
    <property type="match status" value="4"/>
</dbReference>
<dbReference type="InterPro" id="IPR036546">
    <property type="entry name" value="MED15_KIX"/>
</dbReference>
<dbReference type="GO" id="GO:0005634">
    <property type="term" value="C:nucleus"/>
    <property type="evidence" value="ECO:0007669"/>
    <property type="project" value="UniProtKB-SubCell"/>
</dbReference>
<gene>
    <name evidence="5" type="ORF">ANE_LOCUS1918</name>
</gene>
<feature type="domain" description="Mediator complex subunit 15 KIX" evidence="4">
    <location>
        <begin position="4"/>
        <end position="83"/>
    </location>
</feature>
<feature type="domain" description="Mediator complex subunit 15 KIX" evidence="4">
    <location>
        <begin position="322"/>
        <end position="395"/>
    </location>
</feature>
<keyword evidence="6" id="KW-1185">Reference proteome</keyword>
<dbReference type="PANTHER" id="PTHR33137">
    <property type="entry name" value="MEDIATOR OF RNA POLYMERASE II TRANSCRIPTION SUBUNIT 15A-RELATED"/>
    <property type="match status" value="1"/>
</dbReference>
<name>A0A565ARF2_9BRAS</name>
<dbReference type="EMBL" id="CABITT030000001">
    <property type="protein sequence ID" value="VVA91473.1"/>
    <property type="molecule type" value="Genomic_DNA"/>
</dbReference>
<sequence length="398" mass="44702">MDSVDWRTQLPPGSRHKIVNEIMETLRKHLPFSGAEEINELRRLAARLEDKIFSDAINQTDYLRKISARILTMEMKSQNAAGSSSSILASNNSIPLDLCDAISRPSLPNGEPTRNIDYWRTQLPPDSRQKNVNTILETLKKHVSNSSQEGINELMRISVSFEELIFNSAIKQVDYFRKISFKMQTTEEEGEVNLVRSGLLHLNISGSSYYTSMAPSFPSGEPTMEAAAASDWRTQLSSHARSRIINKIMETLKNHLPFSGPEGLTELRRIATRFEENVFSAASGQTDYLRKISTKMFAMETKSQNAAGSSSAANNGTSMNSGDWRAQLPPVSRQQNVEKIREALNKHVPNCGQEGINELTRIAASFEELIFNTAINQVDYIRKVSFKLQTGRGRLTQR</sequence>
<evidence type="ECO:0000256" key="3">
    <source>
        <dbReference type="SAM" id="MobiDB-lite"/>
    </source>
</evidence>
<dbReference type="PANTHER" id="PTHR33137:SF4">
    <property type="entry name" value="MEDIATOR OF RNA POLYMERASE II TRANSCRIPTION SUBUNIT 15A-RELATED"/>
    <property type="match status" value="1"/>
</dbReference>
<evidence type="ECO:0000313" key="6">
    <source>
        <dbReference type="Proteomes" id="UP000489600"/>
    </source>
</evidence>
<reference evidence="5" key="1">
    <citation type="submission" date="2019-07" db="EMBL/GenBank/DDBJ databases">
        <authorList>
            <person name="Dittberner H."/>
        </authorList>
    </citation>
    <scope>NUCLEOTIDE SEQUENCE [LARGE SCALE GENOMIC DNA]</scope>
</reference>
<feature type="compositionally biased region" description="Low complexity" evidence="3">
    <location>
        <begin position="303"/>
        <end position="322"/>
    </location>
</feature>
<dbReference type="Pfam" id="PF16987">
    <property type="entry name" value="KIX_2"/>
    <property type="match status" value="4"/>
</dbReference>
<dbReference type="FunFam" id="1.10.246.20:FF:000003">
    <property type="entry name" value="Mediator of RNA polymerase II transcription subunit 15a"/>
    <property type="match status" value="2"/>
</dbReference>
<comment type="subcellular location">
    <subcellularLocation>
        <location evidence="1">Nucleus</location>
    </subcellularLocation>
</comment>